<dbReference type="InterPro" id="IPR000175">
    <property type="entry name" value="Na/ntran_symport"/>
</dbReference>
<gene>
    <name evidence="7" type="ORF">RZN69_14265</name>
</gene>
<name>A0AAQ3L5V0_9BACT</name>
<dbReference type="AlphaFoldDB" id="A0AAQ3L5V0"/>
<dbReference type="KEGG" id="puo:RZN69_14265"/>
<feature type="transmembrane region" description="Helical" evidence="6">
    <location>
        <begin position="193"/>
        <end position="214"/>
    </location>
</feature>
<keyword evidence="4 6" id="KW-1133">Transmembrane helix</keyword>
<evidence type="ECO:0000313" key="8">
    <source>
        <dbReference type="Proteomes" id="UP001304300"/>
    </source>
</evidence>
<keyword evidence="3 6" id="KW-0812">Transmembrane</keyword>
<keyword evidence="8" id="KW-1185">Reference proteome</keyword>
<dbReference type="PANTHER" id="PTHR42948:SF1">
    <property type="entry name" value="TRANSPORTER"/>
    <property type="match status" value="1"/>
</dbReference>
<feature type="transmembrane region" description="Helical" evidence="6">
    <location>
        <begin position="458"/>
        <end position="482"/>
    </location>
</feature>
<feature type="transmembrane region" description="Helical" evidence="6">
    <location>
        <begin position="503"/>
        <end position="523"/>
    </location>
</feature>
<feature type="transmembrane region" description="Helical" evidence="6">
    <location>
        <begin position="339"/>
        <end position="365"/>
    </location>
</feature>
<feature type="transmembrane region" description="Helical" evidence="6">
    <location>
        <begin position="385"/>
        <end position="407"/>
    </location>
</feature>
<keyword evidence="5 6" id="KW-0472">Membrane</keyword>
<evidence type="ECO:0000256" key="3">
    <source>
        <dbReference type="ARBA" id="ARBA00022692"/>
    </source>
</evidence>
<comment type="subcellular location">
    <subcellularLocation>
        <location evidence="1">Membrane</location>
        <topology evidence="1">Multi-pass membrane protein</topology>
    </subcellularLocation>
</comment>
<keyword evidence="2" id="KW-0813">Transport</keyword>
<dbReference type="Proteomes" id="UP001304300">
    <property type="component" value="Chromosome"/>
</dbReference>
<feature type="transmembrane region" description="Helical" evidence="6">
    <location>
        <begin position="94"/>
        <end position="113"/>
    </location>
</feature>
<feature type="transmembrane region" description="Helical" evidence="6">
    <location>
        <begin position="12"/>
        <end position="31"/>
    </location>
</feature>
<accession>A0AAQ3L5V0</accession>
<dbReference type="GO" id="GO:0016020">
    <property type="term" value="C:membrane"/>
    <property type="evidence" value="ECO:0007669"/>
    <property type="project" value="UniProtKB-SubCell"/>
</dbReference>
<dbReference type="Pfam" id="PF00209">
    <property type="entry name" value="SNF"/>
    <property type="match status" value="2"/>
</dbReference>
<evidence type="ECO:0000313" key="7">
    <source>
        <dbReference type="EMBL" id="WOO39785.1"/>
    </source>
</evidence>
<evidence type="ECO:0000256" key="2">
    <source>
        <dbReference type="ARBA" id="ARBA00022448"/>
    </source>
</evidence>
<dbReference type="PROSITE" id="PS50267">
    <property type="entry name" value="NA_NEUROTRAN_SYMP_3"/>
    <property type="match status" value="1"/>
</dbReference>
<dbReference type="EMBL" id="CP136920">
    <property type="protein sequence ID" value="WOO39785.1"/>
    <property type="molecule type" value="Genomic_DNA"/>
</dbReference>
<organism evidence="7 8">
    <name type="scientific">Rubellicoccus peritrichatus</name>
    <dbReference type="NCBI Taxonomy" id="3080537"/>
    <lineage>
        <taxon>Bacteria</taxon>
        <taxon>Pseudomonadati</taxon>
        <taxon>Verrucomicrobiota</taxon>
        <taxon>Opitutia</taxon>
        <taxon>Puniceicoccales</taxon>
        <taxon>Cerasicoccaceae</taxon>
        <taxon>Rubellicoccus</taxon>
    </lineage>
</organism>
<evidence type="ECO:0000256" key="1">
    <source>
        <dbReference type="ARBA" id="ARBA00004141"/>
    </source>
</evidence>
<proteinExistence type="predicted"/>
<feature type="transmembrane region" description="Helical" evidence="6">
    <location>
        <begin position="43"/>
        <end position="65"/>
    </location>
</feature>
<dbReference type="SUPFAM" id="SSF161070">
    <property type="entry name" value="SNF-like"/>
    <property type="match status" value="2"/>
</dbReference>
<feature type="transmembrane region" description="Helical" evidence="6">
    <location>
        <begin position="552"/>
        <end position="574"/>
    </location>
</feature>
<protein>
    <submittedName>
        <fullName evidence="7">Sodium:calcium symporter</fullName>
    </submittedName>
</protein>
<feature type="transmembrane region" description="Helical" evidence="6">
    <location>
        <begin position="428"/>
        <end position="446"/>
    </location>
</feature>
<dbReference type="RefSeq" id="WP_317831792.1">
    <property type="nucleotide sequence ID" value="NZ_CP136920.1"/>
</dbReference>
<evidence type="ECO:0000256" key="6">
    <source>
        <dbReference type="SAM" id="Phobius"/>
    </source>
</evidence>
<reference evidence="7 8" key="1">
    <citation type="submission" date="2023-10" db="EMBL/GenBank/DDBJ databases">
        <title>Rubellicoccus peritrichatus gen. nov., sp. nov., isolated from an algae of coral reef tank.</title>
        <authorList>
            <person name="Luo J."/>
        </authorList>
    </citation>
    <scope>NUCLEOTIDE SEQUENCE [LARGE SCALE GENOMIC DNA]</scope>
    <source>
        <strain evidence="7 8">CR14</strain>
    </source>
</reference>
<dbReference type="InterPro" id="IPR037272">
    <property type="entry name" value="SNS_sf"/>
</dbReference>
<feature type="transmembrane region" description="Helical" evidence="6">
    <location>
        <begin position="162"/>
        <end position="181"/>
    </location>
</feature>
<evidence type="ECO:0000256" key="5">
    <source>
        <dbReference type="ARBA" id="ARBA00023136"/>
    </source>
</evidence>
<sequence length="584" mass="64626">MSAKTKQDGWNSRLGVILAVAGSAVGLGNFLRFPGQAAEYGGGAFMVAYFLAFLLLGLPICWAEWTMGRHGGLKGFNSSPGIFNVIWRHPIAKYLGIIGVIIPVVIYMYYVYIEAWCLGYAVNFLRGEMEFNTVAESKAFWGNFIGISEDGEALQSFSLSHVGLYLLIVFAFNFVLIYRGVAKGIEFFCKIALPTLVVLAIIVLIRVLTLGAPVPGEPDENVYNGLGFMWNPTKTFLQVEEQGNKPNTSKWVTEREYVDKARIAEVQSKIDNGVMPGYRLKRVTIVEQLANPQLWLAAASQIFFSLSVGFGVIITYSSYLRRKDDIVLSGLSATSANEFCEVALGGLITLPAAVAFIGVSGLAGAGLGTFDLGFKVLPMVFSEMIFGNFFGFLWFFLLFLAAVTSSISMLQPGIAFLEETLSIERKRSVALLGLITAIGCGFVVYFSKDIKALDTMDFWVGTLLIFVLATIQIILFGWVFGIEKGFKEAHQGAIIRIPNFYRFIMKWISPFFLLTVFVFWVLINVFGFSFKGKEEAQLSSYVVDLFIEPNTVAWMSVGLIVALFVFFGLIVSTVKRYKEVAQES</sequence>
<dbReference type="PRINTS" id="PR00176">
    <property type="entry name" value="NANEUSMPORT"/>
</dbReference>
<evidence type="ECO:0000256" key="4">
    <source>
        <dbReference type="ARBA" id="ARBA00022989"/>
    </source>
</evidence>
<feature type="transmembrane region" description="Helical" evidence="6">
    <location>
        <begin position="294"/>
        <end position="319"/>
    </location>
</feature>
<dbReference type="PANTHER" id="PTHR42948">
    <property type="entry name" value="TRANSPORTER"/>
    <property type="match status" value="1"/>
</dbReference>